<dbReference type="KEGG" id="ssan:NX02_14075"/>
<evidence type="ECO:0000313" key="3">
    <source>
        <dbReference type="Proteomes" id="UP000018851"/>
    </source>
</evidence>
<dbReference type="HOGENOM" id="CLU_879714_0_0_5"/>
<reference evidence="2 3" key="1">
    <citation type="submission" date="2013-07" db="EMBL/GenBank/DDBJ databases">
        <title>Completed genome of Sphingomonas sanxanigenens NX02.</title>
        <authorList>
            <person name="Ma T."/>
            <person name="Huang H."/>
            <person name="Wu M."/>
            <person name="Li X."/>
            <person name="Li G."/>
        </authorList>
    </citation>
    <scope>NUCLEOTIDE SEQUENCE [LARGE SCALE GENOMIC DNA]</scope>
    <source>
        <strain evidence="2 3">NX02</strain>
    </source>
</reference>
<proteinExistence type="predicted"/>
<dbReference type="OrthoDB" id="7446440at2"/>
<organism evidence="2 3">
    <name type="scientific">Sphingomonas sanxanigenens DSM 19645 = NX02</name>
    <dbReference type="NCBI Taxonomy" id="1123269"/>
    <lineage>
        <taxon>Bacteria</taxon>
        <taxon>Pseudomonadati</taxon>
        <taxon>Pseudomonadota</taxon>
        <taxon>Alphaproteobacteria</taxon>
        <taxon>Sphingomonadales</taxon>
        <taxon>Sphingomonadaceae</taxon>
        <taxon>Sphingomonas</taxon>
    </lineage>
</organism>
<keyword evidence="3" id="KW-1185">Reference proteome</keyword>
<dbReference type="EMBL" id="CP006644">
    <property type="protein sequence ID" value="AHE54503.1"/>
    <property type="molecule type" value="Genomic_DNA"/>
</dbReference>
<sequence length="316" mass="34490">MRGWPIAALLLSMVTPAAAQAQAQAPAGTAATVMLPFAPPTGRKLRYETTQIRDGEAGKERYTIVREVQFVPAGDGGYRMTSRAIEAFTDAAGGRGDNFRLSTALLADIEIGFRIDRTGKVVSVENSDAVWSRLPAIRDAQLARSKSPDGQVLVRRVFDALIALPLPARERMLREDPERLLAFAGRQAGASVQTSETRETPTPFGGTIPVDIASGWIDVDADSARYRSTTRSGGPELDRRIADLARQLSAASDTAERTKLERELAAMGTLSFDETVDYTVSRHWGLITASQSIKRIRSAKGEQVVEERRRFGDWVS</sequence>
<dbReference type="AlphaFoldDB" id="W0AE04"/>
<feature type="signal peptide" evidence="1">
    <location>
        <begin position="1"/>
        <end position="21"/>
    </location>
</feature>
<evidence type="ECO:0000256" key="1">
    <source>
        <dbReference type="SAM" id="SignalP"/>
    </source>
</evidence>
<evidence type="ECO:0000313" key="2">
    <source>
        <dbReference type="EMBL" id="AHE54503.1"/>
    </source>
</evidence>
<dbReference type="RefSeq" id="WP_025292709.1">
    <property type="nucleotide sequence ID" value="NZ_CP006644.1"/>
</dbReference>
<name>W0AE04_9SPHN</name>
<dbReference type="Proteomes" id="UP000018851">
    <property type="component" value="Chromosome"/>
</dbReference>
<protein>
    <submittedName>
        <fullName evidence="2">Uncharacterized protein</fullName>
    </submittedName>
</protein>
<gene>
    <name evidence="2" type="ORF">NX02_14075</name>
</gene>
<dbReference type="PATRIC" id="fig|1123269.5.peg.2741"/>
<keyword evidence="1" id="KW-0732">Signal</keyword>
<dbReference type="STRING" id="1123269.NX02_14075"/>
<accession>W0AE04</accession>
<feature type="chain" id="PRO_5004785508" evidence="1">
    <location>
        <begin position="22"/>
        <end position="316"/>
    </location>
</feature>